<keyword evidence="3" id="KW-1185">Reference proteome</keyword>
<reference evidence="2 3" key="1">
    <citation type="journal article" date="2009" name="Stand. Genomic Sci.">
        <title>Complete genome sequence of Stackebrandtia nassauensis type strain (LLR-40K-21).</title>
        <authorList>
            <person name="Munk C."/>
            <person name="Lapidus A."/>
            <person name="Copeland A."/>
            <person name="Jando M."/>
            <person name="Mayilraj S."/>
            <person name="Glavina Del Rio T."/>
            <person name="Nolan M."/>
            <person name="Chen F."/>
            <person name="Lucas S."/>
            <person name="Tice H."/>
            <person name="Cheng J.F."/>
            <person name="Han C."/>
            <person name="Detter J.C."/>
            <person name="Bruce D."/>
            <person name="Goodwin L."/>
            <person name="Chain P."/>
            <person name="Pitluck S."/>
            <person name="Goker M."/>
            <person name="Ovchinikova G."/>
            <person name="Pati A."/>
            <person name="Ivanova N."/>
            <person name="Mavromatis K."/>
            <person name="Chen A."/>
            <person name="Palaniappan K."/>
            <person name="Land M."/>
            <person name="Hauser L."/>
            <person name="Chang Y.J."/>
            <person name="Jeffries C.D."/>
            <person name="Bristow J."/>
            <person name="Eisen J.A."/>
            <person name="Markowitz V."/>
            <person name="Hugenholtz P."/>
            <person name="Kyrpides N.C."/>
            <person name="Klenk H.P."/>
        </authorList>
    </citation>
    <scope>NUCLEOTIDE SEQUENCE [LARGE SCALE GENOMIC DNA]</scope>
    <source>
        <strain evidence="3">DSM 44728 / CIP 108903 / NRRL B-16338 / NBRC 102104 / LLR-40K-21</strain>
    </source>
</reference>
<dbReference type="InterPro" id="IPR006311">
    <property type="entry name" value="TAT_signal"/>
</dbReference>
<dbReference type="Pfam" id="PF21311">
    <property type="entry name" value="Phage_RBD_prop"/>
    <property type="match status" value="1"/>
</dbReference>
<dbReference type="InterPro" id="IPR048799">
    <property type="entry name" value="P68_RBP_TagC-like_beta-prop"/>
</dbReference>
<dbReference type="STRING" id="446470.Snas_4493"/>
<sequence>MPSISRRGLLYGAGVSAALATGAFGVGRAFADSIEDTPRFDLSTDAIKTRFFEKPLKSGNVMQSFGFDDTRDRVYLAQVMDAKGGPGDHNKLGNLCVNQATVDGKVTGSMYLRGFGHGVGIGVEPDADGVVVWVEGDAYDAGGDFTFGRKIARVRFKAGADVKYADVPERDRFDPVPGATALTPALDLEYGRIGVKYNEAGKVRFRVYDFAEFKNRNFTPLAEFDKPEDIANRVYFQGWTLFGRYLYTLEGSNWGNQGSVYPDGNVFLSSVDIETGRMSQHSITRAAKFFKYREPEGMAVRRRKPGDPRSAVIHFGLASGNKGDRLATLYTKPAFVG</sequence>
<name>D3Q589_STANL</name>
<dbReference type="RefSeq" id="WP_013019709.1">
    <property type="nucleotide sequence ID" value="NC_013947.1"/>
</dbReference>
<protein>
    <submittedName>
        <fullName evidence="2">FacC-like extracellular signaling protein</fullName>
    </submittedName>
</protein>
<dbReference type="AlphaFoldDB" id="D3Q589"/>
<evidence type="ECO:0000313" key="2">
    <source>
        <dbReference type="EMBL" id="ADD44138.1"/>
    </source>
</evidence>
<evidence type="ECO:0000313" key="3">
    <source>
        <dbReference type="Proteomes" id="UP000000844"/>
    </source>
</evidence>
<dbReference type="OrthoDB" id="3968810at2"/>
<dbReference type="eggNOG" id="ENOG5032EYX">
    <property type="taxonomic scope" value="Bacteria"/>
</dbReference>
<dbReference type="Proteomes" id="UP000000844">
    <property type="component" value="Chromosome"/>
</dbReference>
<dbReference type="KEGG" id="sna:Snas_4493"/>
<proteinExistence type="predicted"/>
<feature type="domain" description="P68 RBP/TagC-like beta-propeller" evidence="1">
    <location>
        <begin position="61"/>
        <end position="330"/>
    </location>
</feature>
<gene>
    <name evidence="2" type="ordered locus">Snas_4493</name>
</gene>
<dbReference type="EMBL" id="CP001778">
    <property type="protein sequence ID" value="ADD44138.1"/>
    <property type="molecule type" value="Genomic_DNA"/>
</dbReference>
<accession>D3Q589</accession>
<evidence type="ECO:0000259" key="1">
    <source>
        <dbReference type="Pfam" id="PF21311"/>
    </source>
</evidence>
<dbReference type="HOGENOM" id="CLU_052172_0_0_11"/>
<organism evidence="2 3">
    <name type="scientific">Stackebrandtia nassauensis (strain DSM 44728 / CIP 108903 / NRRL B-16338 / NBRC 102104 / LLR-40K-21)</name>
    <dbReference type="NCBI Taxonomy" id="446470"/>
    <lineage>
        <taxon>Bacteria</taxon>
        <taxon>Bacillati</taxon>
        <taxon>Actinomycetota</taxon>
        <taxon>Actinomycetes</taxon>
        <taxon>Glycomycetales</taxon>
        <taxon>Glycomycetaceae</taxon>
        <taxon>Stackebrandtia</taxon>
    </lineage>
</organism>
<dbReference type="PROSITE" id="PS51318">
    <property type="entry name" value="TAT"/>
    <property type="match status" value="1"/>
</dbReference>